<feature type="transmembrane region" description="Helical" evidence="6">
    <location>
        <begin position="161"/>
        <end position="183"/>
    </location>
</feature>
<proteinExistence type="evidence at transcript level"/>
<keyword evidence="3 6" id="KW-0812">Transmembrane</keyword>
<comment type="subcellular location">
    <subcellularLocation>
        <location evidence="1 6">Membrane</location>
        <topology evidence="1 6">Multi-pass membrane protein</topology>
    </subcellularLocation>
</comment>
<dbReference type="PANTHER" id="PTHR23302">
    <property type="entry name" value="TRANSMEMBRANE CHANNEL-RELATED"/>
    <property type="match status" value="1"/>
</dbReference>
<protein>
    <recommendedName>
        <fullName evidence="6">Transmembrane channel-like protein</fullName>
    </recommendedName>
</protein>
<dbReference type="Pfam" id="PF07810">
    <property type="entry name" value="TMC"/>
    <property type="match status" value="1"/>
</dbReference>
<evidence type="ECO:0000256" key="4">
    <source>
        <dbReference type="ARBA" id="ARBA00022989"/>
    </source>
</evidence>
<feature type="transmembrane region" description="Helical" evidence="6">
    <location>
        <begin position="540"/>
        <end position="561"/>
    </location>
</feature>
<evidence type="ECO:0000256" key="6">
    <source>
        <dbReference type="RuleBase" id="RU310713"/>
    </source>
</evidence>
<feature type="transmembrane region" description="Helical" evidence="6">
    <location>
        <begin position="251"/>
        <end position="271"/>
    </location>
</feature>
<evidence type="ECO:0000259" key="7">
    <source>
        <dbReference type="Pfam" id="PF07810"/>
    </source>
</evidence>
<organism evidence="8">
    <name type="scientific">Callorhinchus milii</name>
    <name type="common">Ghost shark</name>
    <dbReference type="NCBI Taxonomy" id="7868"/>
    <lineage>
        <taxon>Eukaryota</taxon>
        <taxon>Metazoa</taxon>
        <taxon>Chordata</taxon>
        <taxon>Craniata</taxon>
        <taxon>Vertebrata</taxon>
        <taxon>Chondrichthyes</taxon>
        <taxon>Holocephali</taxon>
        <taxon>Chimaeriformes</taxon>
        <taxon>Callorhinchidae</taxon>
        <taxon>Callorhinchus</taxon>
    </lineage>
</organism>
<feature type="transmembrane region" description="Helical" evidence="6">
    <location>
        <begin position="588"/>
        <end position="607"/>
    </location>
</feature>
<evidence type="ECO:0000256" key="5">
    <source>
        <dbReference type="ARBA" id="ARBA00023136"/>
    </source>
</evidence>
<reference evidence="8" key="1">
    <citation type="journal article" date="2014" name="Nature">
        <title>Elephant shark genome provides unique insights into gnathostome evolution.</title>
        <authorList>
            <consortium name="International Elephant Shark Genome Sequencing Consortium"/>
            <person name="Venkatesh B."/>
            <person name="Lee A.P."/>
            <person name="Ravi V."/>
            <person name="Maurya A.K."/>
            <person name="Lian M.M."/>
            <person name="Swann J.B."/>
            <person name="Ohta Y."/>
            <person name="Flajnik M.F."/>
            <person name="Sutoh Y."/>
            <person name="Kasahara M."/>
            <person name="Hoon S."/>
            <person name="Gangu V."/>
            <person name="Roy S.W."/>
            <person name="Irimia M."/>
            <person name="Korzh V."/>
            <person name="Kondrychyn I."/>
            <person name="Lim Z.W."/>
            <person name="Tay B.H."/>
            <person name="Tohari S."/>
            <person name="Kong K.W."/>
            <person name="Ho S."/>
            <person name="Lorente-Galdos B."/>
            <person name="Quilez J."/>
            <person name="Marques-Bonet T."/>
            <person name="Raney B.J."/>
            <person name="Ingham P.W."/>
            <person name="Tay A."/>
            <person name="Hillier L.W."/>
            <person name="Minx P."/>
            <person name="Boehm T."/>
            <person name="Wilson R.K."/>
            <person name="Brenner S."/>
            <person name="Warren W.C."/>
        </authorList>
    </citation>
    <scope>NUCLEOTIDE SEQUENCE</scope>
    <source>
        <tissue evidence="8">Spleen</tissue>
    </source>
</reference>
<keyword evidence="5 6" id="KW-0472">Membrane</keyword>
<accession>V9KFC7</accession>
<feature type="domain" description="TMC" evidence="7">
    <location>
        <begin position="474"/>
        <end position="584"/>
    </location>
</feature>
<dbReference type="InterPro" id="IPR038900">
    <property type="entry name" value="TMC"/>
</dbReference>
<dbReference type="InterPro" id="IPR012496">
    <property type="entry name" value="TMC_dom"/>
</dbReference>
<feature type="transmembrane region" description="Helical" evidence="6">
    <location>
        <begin position="343"/>
        <end position="371"/>
    </location>
</feature>
<feature type="transmembrane region" description="Helical" evidence="6">
    <location>
        <begin position="391"/>
        <end position="414"/>
    </location>
</feature>
<dbReference type="EMBL" id="JW864473">
    <property type="protein sequence ID" value="AFO96990.1"/>
    <property type="molecule type" value="mRNA"/>
</dbReference>
<dbReference type="GO" id="GO:0005886">
    <property type="term" value="C:plasma membrane"/>
    <property type="evidence" value="ECO:0007669"/>
    <property type="project" value="InterPro"/>
</dbReference>
<feature type="transmembrane region" description="Helical" evidence="6">
    <location>
        <begin position="653"/>
        <end position="675"/>
    </location>
</feature>
<keyword evidence="4 6" id="KW-1133">Transmembrane helix</keyword>
<evidence type="ECO:0000256" key="2">
    <source>
        <dbReference type="ARBA" id="ARBA00006510"/>
    </source>
</evidence>
<comment type="similarity">
    <text evidence="2 6">Belongs to the TMC family.</text>
</comment>
<feature type="transmembrane region" description="Helical" evidence="6">
    <location>
        <begin position="215"/>
        <end position="239"/>
    </location>
</feature>
<dbReference type="PANTHER" id="PTHR23302:SF39">
    <property type="entry name" value="TRANSMEMBRANE CHANNEL-LIKE PROTEIN 8"/>
    <property type="match status" value="1"/>
</dbReference>
<name>V9KFC7_CALMI</name>
<dbReference type="AlphaFoldDB" id="V9KFC7"/>
<feature type="transmembrane region" description="Helical" evidence="6">
    <location>
        <begin position="434"/>
        <end position="452"/>
    </location>
</feature>
<evidence type="ECO:0000256" key="1">
    <source>
        <dbReference type="ARBA" id="ARBA00004141"/>
    </source>
</evidence>
<evidence type="ECO:0000313" key="8">
    <source>
        <dbReference type="EMBL" id="AFO96990.1"/>
    </source>
</evidence>
<dbReference type="GO" id="GO:0008381">
    <property type="term" value="F:mechanosensitive monoatomic ion channel activity"/>
    <property type="evidence" value="ECO:0007669"/>
    <property type="project" value="TreeGrafter"/>
</dbReference>
<evidence type="ECO:0000256" key="3">
    <source>
        <dbReference type="ARBA" id="ARBA00022692"/>
    </source>
</evidence>
<sequence>MEQEYTLEVIPDWSSQLDPSQASYSQTSVFRDSVRPSNRSLRRLRSLHSKNGHHPSVESTGGAFLDPEITIEEMQRFRNDKRRLRELPIAMGDKRRLREKWNTVSLSSWETWKLGHSKSLKKFREESSLVISWLNLWKGSLHEIEGRFGTGIQSYFTFLRFLVFLNLTAFLLIGSFVLLPTLYADNMKLKEIEVRNQSYTECTKYQPLPKGLLPIYLYILDLVSGTGFMELSYMFYGYYRFGIIQIYTYNIPLAYLLTMLLYFLLCLLWIVKRAVNGVKQEWMHDKDYHTKLSAKVFAAWDSCIKETEMAKFKQQDISNDLKINLEEEMCRKRKAERTKKEKALLYFVRFNLNVVIMILLTGAFFSIYHAIRISQGKMHDNNKLGFVKEFTIQYLPSIVINFSNLLLPFIFGIITRYEDYPPNTEINLLLMRSVFLRMANLSMLVFSLWQQITCSDDRNKEDCKHCGYNKKYQCWESKIGQEMYKLMLFDFLRIISVTYCIELPRKFITEHISFKLLKNWGRQRFLIPDNVLDIVLGQTVVWIGMFYSPLLPLLNCVKYFIVFYIKKQSLYVYCHPGKRIFRASTSKIFFQLVLLIGLVIACIPVIYNLVMVHPSRACGPFRNYNTAWAIIPEAVTSLPATPRKILNFMLSELFVLLLTTVLCVVLTACVSLVRYNRRTIAQLKQHLILAGRDKRYLVKTLGAQSPASRTGAFQWSTSENDEGDTMLTAELEPMDSGTYTQENN</sequence>